<dbReference type="EMBL" id="KE546988">
    <property type="protein sequence ID" value="EPY53510.1"/>
    <property type="molecule type" value="Genomic_DNA"/>
</dbReference>
<feature type="region of interest" description="Disordered" evidence="1">
    <location>
        <begin position="403"/>
        <end position="471"/>
    </location>
</feature>
<evidence type="ECO:0000256" key="1">
    <source>
        <dbReference type="SAM" id="MobiDB-lite"/>
    </source>
</evidence>
<feature type="compositionally biased region" description="Acidic residues" evidence="1">
    <location>
        <begin position="144"/>
        <end position="153"/>
    </location>
</feature>
<dbReference type="HOGENOM" id="CLU_669320_0_0_1"/>
<evidence type="ECO:0000313" key="2">
    <source>
        <dbReference type="EMBL" id="EPY53510.1"/>
    </source>
</evidence>
<feature type="compositionally biased region" description="Polar residues" evidence="1">
    <location>
        <begin position="441"/>
        <end position="465"/>
    </location>
</feature>
<name>S9W6N6_SCHCR</name>
<dbReference type="OMA" id="YEMGDSQ"/>
<feature type="compositionally biased region" description="Basic and acidic residues" evidence="1">
    <location>
        <begin position="126"/>
        <end position="143"/>
    </location>
</feature>
<evidence type="ECO:0000313" key="3">
    <source>
        <dbReference type="Proteomes" id="UP000015464"/>
    </source>
</evidence>
<organism evidence="2 3">
    <name type="scientific">Schizosaccharomyces cryophilus (strain OY26 / ATCC MYA-4695 / CBS 11777 / NBRC 106824 / NRRL Y48691)</name>
    <name type="common">Fission yeast</name>
    <dbReference type="NCBI Taxonomy" id="653667"/>
    <lineage>
        <taxon>Eukaryota</taxon>
        <taxon>Fungi</taxon>
        <taxon>Dikarya</taxon>
        <taxon>Ascomycota</taxon>
        <taxon>Taphrinomycotina</taxon>
        <taxon>Schizosaccharomycetes</taxon>
        <taxon>Schizosaccharomycetales</taxon>
        <taxon>Schizosaccharomycetaceae</taxon>
        <taxon>Schizosaccharomyces</taxon>
    </lineage>
</organism>
<feature type="region of interest" description="Disordered" evidence="1">
    <location>
        <begin position="273"/>
        <end position="340"/>
    </location>
</feature>
<accession>S9W6N6</accession>
<feature type="compositionally biased region" description="Polar residues" evidence="1">
    <location>
        <begin position="407"/>
        <end position="431"/>
    </location>
</feature>
<sequence>MFSTTPMIAPDPEDRVERDPISYIPGAYTETTDERKPESIVSASSLKSLPKLRGENPFQPRTGLPTGFPVFSSYDYDLDNDDFDRSSSYSHLTDEYNDDHNSSEYYGDFSKYYLHRNDDAPNVTGFHEKATASRKGDTANKDPDSDDEQDYEMGDSQMLPMTESFADLHDPHFPSDHSHEDAFGNSYTDRGFTYPPSMPAFKFSTINHSSSGVNSSSSNVHVNFVNGEPVFPRAASSTYKPEADAASNLSTKSFVNQEYVMRGIKYNEAKMQRERDQLSATPLTHKLPINPLGAVPEPQHHTASSSSSPSSSDATEGGYKRVNDEKPASHESRTSSYPHLKGFHLSHETDVLYENATVRPINVSVESQPKPSSFPRESQSNLAFNTDTAANEAMHRSFILQDDDVDPTTNMDSAAQSSLDHSVNTESSSPSYYHDGKRVHNNTLTPYPSVSEATSMSSIKSNDLQQPKEAS</sequence>
<protein>
    <submittedName>
        <fullName evidence="2">Uncharacterized protein</fullName>
    </submittedName>
</protein>
<keyword evidence="3" id="KW-1185">Reference proteome</keyword>
<feature type="compositionally biased region" description="Basic and acidic residues" evidence="1">
    <location>
        <begin position="318"/>
        <end position="333"/>
    </location>
</feature>
<feature type="region of interest" description="Disordered" evidence="1">
    <location>
        <begin position="1"/>
        <end position="70"/>
    </location>
</feature>
<dbReference type="OrthoDB" id="5409690at2759"/>
<proteinExistence type="predicted"/>
<dbReference type="GeneID" id="25038803"/>
<gene>
    <name evidence="2" type="ORF">SPOG_04490</name>
</gene>
<feature type="region of interest" description="Disordered" evidence="1">
    <location>
        <begin position="123"/>
        <end position="153"/>
    </location>
</feature>
<reference evidence="2 3" key="1">
    <citation type="journal article" date="2011" name="Science">
        <title>Comparative functional genomics of the fission yeasts.</title>
        <authorList>
            <person name="Rhind N."/>
            <person name="Chen Z."/>
            <person name="Yassour M."/>
            <person name="Thompson D.A."/>
            <person name="Haas B.J."/>
            <person name="Habib N."/>
            <person name="Wapinski I."/>
            <person name="Roy S."/>
            <person name="Lin M.F."/>
            <person name="Heiman D.I."/>
            <person name="Young S.K."/>
            <person name="Furuya K."/>
            <person name="Guo Y."/>
            <person name="Pidoux A."/>
            <person name="Chen H.M."/>
            <person name="Robbertse B."/>
            <person name="Goldberg J.M."/>
            <person name="Aoki K."/>
            <person name="Bayne E.H."/>
            <person name="Berlin A.M."/>
            <person name="Desjardins C.A."/>
            <person name="Dobbs E."/>
            <person name="Dukaj L."/>
            <person name="Fan L."/>
            <person name="FitzGerald M.G."/>
            <person name="French C."/>
            <person name="Gujja S."/>
            <person name="Hansen K."/>
            <person name="Keifenheim D."/>
            <person name="Levin J.Z."/>
            <person name="Mosher R.A."/>
            <person name="Mueller C.A."/>
            <person name="Pfiffner J."/>
            <person name="Priest M."/>
            <person name="Russ C."/>
            <person name="Smialowska A."/>
            <person name="Swoboda P."/>
            <person name="Sykes S.M."/>
            <person name="Vaughn M."/>
            <person name="Vengrova S."/>
            <person name="Yoder R."/>
            <person name="Zeng Q."/>
            <person name="Allshire R."/>
            <person name="Baulcombe D."/>
            <person name="Birren B.W."/>
            <person name="Brown W."/>
            <person name="Ekwall K."/>
            <person name="Kellis M."/>
            <person name="Leatherwood J."/>
            <person name="Levin H."/>
            <person name="Margalit H."/>
            <person name="Martienssen R."/>
            <person name="Nieduszynski C.A."/>
            <person name="Spatafora J.W."/>
            <person name="Friedman N."/>
            <person name="Dalgaard J.Z."/>
            <person name="Baumann P."/>
            <person name="Niki H."/>
            <person name="Regev A."/>
            <person name="Nusbaum C."/>
        </authorList>
    </citation>
    <scope>NUCLEOTIDE SEQUENCE [LARGE SCALE GENOMIC DNA]</scope>
    <source>
        <strain evidence="3">OY26 / ATCC MYA-4695 / CBS 11777 / NBRC 106824 / NRRL Y48691</strain>
    </source>
</reference>
<dbReference type="AlphaFoldDB" id="S9W6N6"/>
<dbReference type="Proteomes" id="UP000015464">
    <property type="component" value="Unassembled WGS sequence"/>
</dbReference>
<dbReference type="RefSeq" id="XP_013021943.1">
    <property type="nucleotide sequence ID" value="XM_013166489.1"/>
</dbReference>